<sequence length="82" mass="9353">MRKFTHIRLAPCVGFFCFGIWHCNGLALPRLCATLPLKEKDHFCTVWLRFAAFFHFETDLNLPQTKHGTKPAPNASHPSDQA</sequence>
<organism evidence="1 2">
    <name type="scientific">Acetobacter orientalis</name>
    <dbReference type="NCBI Taxonomy" id="146474"/>
    <lineage>
        <taxon>Bacteria</taxon>
        <taxon>Pseudomonadati</taxon>
        <taxon>Pseudomonadota</taxon>
        <taxon>Alphaproteobacteria</taxon>
        <taxon>Acetobacterales</taxon>
        <taxon>Acetobacteraceae</taxon>
        <taxon>Acetobacter</taxon>
    </lineage>
</organism>
<gene>
    <name evidence="1" type="ORF">AcetOrient_orf01184</name>
</gene>
<reference evidence="1 2" key="1">
    <citation type="submission" date="2018-02" db="EMBL/GenBank/DDBJ databases">
        <title>Acetobacter orientalis genome.</title>
        <authorList>
            <person name="Nakashima N."/>
            <person name="Tamura T."/>
        </authorList>
    </citation>
    <scope>NUCLEOTIDE SEQUENCE [LARGE SCALE GENOMIC DNA]</scope>
    <source>
        <strain evidence="1 2">FAN1</strain>
    </source>
</reference>
<evidence type="ECO:0000313" key="1">
    <source>
        <dbReference type="EMBL" id="BBC79160.1"/>
    </source>
</evidence>
<proteinExistence type="predicted"/>
<dbReference type="EMBL" id="AP018515">
    <property type="protein sequence ID" value="BBC79160.1"/>
    <property type="molecule type" value="Genomic_DNA"/>
</dbReference>
<name>A0A2Z5ZF72_9PROT</name>
<dbReference type="KEGG" id="aot:AcetOri_orf01184"/>
<accession>A0A2Z5ZF72</accession>
<dbReference type="Proteomes" id="UP000270034">
    <property type="component" value="Chromosome"/>
</dbReference>
<dbReference type="AlphaFoldDB" id="A0A2Z5ZF72"/>
<evidence type="ECO:0000313" key="2">
    <source>
        <dbReference type="Proteomes" id="UP000270034"/>
    </source>
</evidence>
<protein>
    <submittedName>
        <fullName evidence="1">PSPP synthase</fullName>
    </submittedName>
</protein>